<feature type="region of interest" description="Disordered" evidence="3">
    <location>
        <begin position="2848"/>
        <end position="2867"/>
    </location>
</feature>
<feature type="domain" description="SecA family profile" evidence="6">
    <location>
        <begin position="1827"/>
        <end position="2618"/>
    </location>
</feature>
<dbReference type="InterPro" id="IPR014018">
    <property type="entry name" value="SecA_motor_DEAD"/>
</dbReference>
<feature type="domain" description="J" evidence="4">
    <location>
        <begin position="1570"/>
        <end position="1640"/>
    </location>
</feature>
<evidence type="ECO:0000256" key="2">
    <source>
        <dbReference type="ARBA" id="ARBA00023010"/>
    </source>
</evidence>
<evidence type="ECO:0008006" key="9">
    <source>
        <dbReference type="Google" id="ProtNLM"/>
    </source>
</evidence>
<dbReference type="PROSITE" id="PS50234">
    <property type="entry name" value="VWFA"/>
    <property type="match status" value="1"/>
</dbReference>
<dbReference type="PANTHER" id="PTHR30612">
    <property type="entry name" value="SECA INNER MEMBRANE COMPONENT OF SEC PROTEIN SECRETION SYSTEM"/>
    <property type="match status" value="1"/>
</dbReference>
<dbReference type="InterPro" id="IPR027417">
    <property type="entry name" value="P-loop_NTPase"/>
</dbReference>
<dbReference type="PANTHER" id="PTHR30612:SF0">
    <property type="entry name" value="CHLOROPLAST PROTEIN-TRANSPORTING ATPASE"/>
    <property type="match status" value="1"/>
</dbReference>
<evidence type="ECO:0000256" key="1">
    <source>
        <dbReference type="ARBA" id="ARBA00022927"/>
    </source>
</evidence>
<dbReference type="GO" id="GO:0015031">
    <property type="term" value="P:protein transport"/>
    <property type="evidence" value="ECO:0007669"/>
    <property type="project" value="UniProtKB-KW"/>
</dbReference>
<dbReference type="SUPFAM" id="SSF53300">
    <property type="entry name" value="vWA-like"/>
    <property type="match status" value="2"/>
</dbReference>
<evidence type="ECO:0000259" key="5">
    <source>
        <dbReference type="PROSITE" id="PS50234"/>
    </source>
</evidence>
<dbReference type="Pfam" id="PF00226">
    <property type="entry name" value="DnaJ"/>
    <property type="match status" value="1"/>
</dbReference>
<dbReference type="Pfam" id="PF00092">
    <property type="entry name" value="VWA"/>
    <property type="match status" value="1"/>
</dbReference>
<evidence type="ECO:0000259" key="6">
    <source>
        <dbReference type="PROSITE" id="PS51196"/>
    </source>
</evidence>
<dbReference type="PROSITE" id="PS50076">
    <property type="entry name" value="DNAJ_2"/>
    <property type="match status" value="1"/>
</dbReference>
<dbReference type="InterPro" id="IPR036465">
    <property type="entry name" value="vWFA_dom_sf"/>
</dbReference>
<dbReference type="SMART" id="SM00271">
    <property type="entry name" value="DnaJ"/>
    <property type="match status" value="1"/>
</dbReference>
<evidence type="ECO:0000256" key="3">
    <source>
        <dbReference type="SAM" id="MobiDB-lite"/>
    </source>
</evidence>
<feature type="domain" description="VWFA" evidence="5">
    <location>
        <begin position="2887"/>
        <end position="3059"/>
    </location>
</feature>
<feature type="compositionally biased region" description="Polar residues" evidence="3">
    <location>
        <begin position="2142"/>
        <end position="2158"/>
    </location>
</feature>
<keyword evidence="1" id="KW-0653">Protein transport</keyword>
<protein>
    <recommendedName>
        <fullName evidence="9">Chloroplast protein-transporting ATPase</fullName>
    </recommendedName>
</protein>
<dbReference type="InterPro" id="IPR002035">
    <property type="entry name" value="VWF_A"/>
</dbReference>
<evidence type="ECO:0000313" key="8">
    <source>
        <dbReference type="Proteomes" id="UP001530315"/>
    </source>
</evidence>
<name>A0ABD3N2R3_9STRA</name>
<keyword evidence="1" id="KW-0813">Transport</keyword>
<evidence type="ECO:0000259" key="4">
    <source>
        <dbReference type="PROSITE" id="PS50076"/>
    </source>
</evidence>
<dbReference type="Gene3D" id="1.10.287.110">
    <property type="entry name" value="DnaJ domain"/>
    <property type="match status" value="1"/>
</dbReference>
<dbReference type="Proteomes" id="UP001530315">
    <property type="component" value="Unassembled WGS sequence"/>
</dbReference>
<reference evidence="7 8" key="1">
    <citation type="submission" date="2024-10" db="EMBL/GenBank/DDBJ databases">
        <title>Updated reference genomes for cyclostephanoid diatoms.</title>
        <authorList>
            <person name="Roberts W.R."/>
            <person name="Alverson A.J."/>
        </authorList>
    </citation>
    <scope>NUCLEOTIDE SEQUENCE [LARGE SCALE GENOMIC DNA]</scope>
    <source>
        <strain evidence="7 8">AJA276-08</strain>
    </source>
</reference>
<dbReference type="EMBL" id="JALLAZ020001643">
    <property type="protein sequence ID" value="KAL3769919.1"/>
    <property type="molecule type" value="Genomic_DNA"/>
</dbReference>
<keyword evidence="2" id="KW-0811">Translocation</keyword>
<dbReference type="InterPro" id="IPR001623">
    <property type="entry name" value="DnaJ_domain"/>
</dbReference>
<keyword evidence="8" id="KW-1185">Reference proteome</keyword>
<dbReference type="Gene3D" id="3.40.50.300">
    <property type="entry name" value="P-loop containing nucleotide triphosphate hydrolases"/>
    <property type="match status" value="3"/>
</dbReference>
<dbReference type="PRINTS" id="PR00625">
    <property type="entry name" value="JDOMAIN"/>
</dbReference>
<proteinExistence type="predicted"/>
<dbReference type="SMART" id="SM00327">
    <property type="entry name" value="VWA"/>
    <property type="match status" value="1"/>
</dbReference>
<dbReference type="InterPro" id="IPR000185">
    <property type="entry name" value="SecA"/>
</dbReference>
<dbReference type="CDD" id="cd00198">
    <property type="entry name" value="vWFA"/>
    <property type="match status" value="1"/>
</dbReference>
<dbReference type="SUPFAM" id="SSF46565">
    <property type="entry name" value="Chaperone J-domain"/>
    <property type="match status" value="1"/>
</dbReference>
<accession>A0ABD3N2R3</accession>
<gene>
    <name evidence="7" type="ORF">ACHAW5_002694</name>
</gene>
<dbReference type="Pfam" id="PF07517">
    <property type="entry name" value="SecA_DEAD"/>
    <property type="match status" value="1"/>
</dbReference>
<comment type="caution">
    <text evidence="7">The sequence shown here is derived from an EMBL/GenBank/DDBJ whole genome shotgun (WGS) entry which is preliminary data.</text>
</comment>
<dbReference type="PROSITE" id="PS51196">
    <property type="entry name" value="SECA_MOTOR_DEAD"/>
    <property type="match status" value="1"/>
</dbReference>
<feature type="region of interest" description="Disordered" evidence="3">
    <location>
        <begin position="2131"/>
        <end position="2158"/>
    </location>
</feature>
<dbReference type="Gene3D" id="3.40.50.410">
    <property type="entry name" value="von Willebrand factor, type A domain"/>
    <property type="match status" value="2"/>
</dbReference>
<evidence type="ECO:0000313" key="7">
    <source>
        <dbReference type="EMBL" id="KAL3769919.1"/>
    </source>
</evidence>
<dbReference type="InterPro" id="IPR011115">
    <property type="entry name" value="SecA_DEAD"/>
</dbReference>
<sequence length="3092" mass="346217">MTSSEASVIGGEGMNCFSGGETKVDETAMDWEIAGDVDEVASDLTIQKIVSKVPEGGFKYVGNVDMESFSFESEEEEETDEKFLPDLSTAFDVKVLQTAIEASADALNVVIGKDVVMVAGKTGVGKSTLIQGIAGKRINEIEHKTTFSGEVVTKAVYDAENPLPAFEIGHSKKSKTSSINALIRETGNDDVVYLDTPGVEDTSGVEMDIATAALLSQVAKRCKSLKFVILIHCASLIEDRGGAFRSVLKFARAFVRDFKESKSSFMFLFTHAGDITEMSESLEDARKHLQEEIIRTAEGTKDDDVLVLLNFIRACLKKNYPFVQIFHPLEMDYFKLTSFVEDKLKKVSDLTLARSPSLTLSAKLKLDSAAQSLVQRLRAALRNSSQDLCQVSDIRKTLQSLRDYIDVDCLRHATVESKAIIDEHTEMLRSSICDHISRGTRSDSEFNEDYIQALKETLMQLQELDNHHLSNHCLQIMEASLIEFADDITAKAFSIKSFHKDLKKMSVWAEGFEELAPIYARSCTRITEFVHGLSTALSEVDVSSLDMLSDEDIGIFIRNLTDVNAMCEQLTLFPDPCINVEDAVISKDAAMQKLESVFSSWSANAEKFAKNSSLNEYEDDLEVIVKHLHSLEAIQASMGPAFKNHLPNNFLRLEELVLATAKDLESQVTGRFNLYCAEMMGKPFDPSWKLQLFWMQAVCNQFDGMKEICWKQMKSSLYSIIDAIKSSLYRVSGELRNMSNTVADHSGMISGENFANELVFLESSVWIDAFLPTGQQFVAECCDRVRRIVDARIKKKRVELESINYGNFTVNGRSSPKLIQDIGRLLPELREIDKYTYILGGIEEETFSSLTSTCVARLESYVSDLGTLAKKCVVYWASNIPNSRIGYMRSITRKLNGILANAESLLTTGASDIVDQKSREIRSDLYDEFAKFKKAAQSEFSTLGGNFEQKAAFLVTIQACNGFSHVESQLTDYRRSQQHVRDLISKEAAKIEASIETSSDWDKIDESLAKFSTATALDRFIGGDVSSRLHTLQRLREHKEHQVDDLMESMIRNRDFKCIGEFLAPMANSKDQVKKQKFQSHQAEISSSLKEVMNEIDRLLDTDSALGANSRLVAKKIDILVEADSELRNLLASHLNLGYELPQLRRRMTDKLCRFTTQITKATKEKDFVQMTVGMRQGSNFLSNMRRHLLSHDILHFESARDKSKMEKDLVLQYVDRFFLSRFEDGDDLFKSMESLKQAKDTGSFPKLAEVYETTKRSLDSRVHDTMKLVQTVVSDSQCFDDMITYVHTLHRQLHGALKEHCSSILVTECANLIEGLRRQKKSSDSVLELDGRGYEQNMEKLSLKLNGLRSTSRWRFMWSQNNETYTRLCNALLEKVEGRFDQAQVALKARDLVSVQESIVFLELVHKKAEKHVEVVWSRVQGIREGCIGAFQKLCDEAKQVLSSENCVQFKEIFPDYRGFVLHIPCVLQSSSGQKGFALVNQMLYESLEKAVMALRQSIEAEVLESSHLRSQVLHARLWGNFLADRMTLLHEEVNNTNAHLPNKNKWLDKIHNFCWEHFNFGRDLSKIKYCAILGIPPSASEIEINKAYRDKARRYHPDKNNFSDGGDAFRKIKEAHEKLLTMSHLAIETKAQPFDELLMRVGENLRDHARLFMSDQRYDMVEKLLFELPNIAILDDLVIPRMNSNEIKSSVYEVVRGYVEQSRVEVDSNWSARNYKELNSVITTLKNMERHLKAYPEIFPKSWDTGICRTIEAEIDSLGQKASACLQSRAIAEQMQGDFRRYFIQMGFVLIELPSFKSFTKSVMSCVLESCLDSGWGYGYLFELGLSLQKGDDASSEDESRVAQMIVTEFSHFKEVLVMVWNEEVSQKPAEDVVKHIKREVRVSSTRIDTFHVDHRQLLDSFMSYEREYKSLVGDYIKPDADLNALVHKTLALARQVAPQNNCDDWGEDLKAKIPVLLAGVFSLLTVVKSGASYNRIEEATGSSDLGEKLLIKPHNVQVLSLLCMLGCGGSGRTSLENQLMQIRTGEGKSMILGAASVMFALLGFSVRTVCYSAYLSDRDFRLFEDVFDRFGLRNYITYSKITAFAEDATAAKGDIRSLTESLLRNTLSMAHPRASNARLTSNEAAGQINNRLSGDDNASGGTTTSNEHEASQQQPMLNNKRHANYTCHNSCSGGSALEAGEGVGEVNSSVTSYADITRGDGELSTVTSIAGKREEILLVDEVDVFFGPEFYGQTYNQVVEFRESEIEEILKRIWTAWSQGGRRLKLNDIQSMPEYTRLLDKLSSFSFLLDNEISLMLGQVSKVDDVPYYLDIQNDRIGYKVMDSISYDVTYGYSTCFAYLKESSKFKNKGILAKVLAMPVSCGQFSYANISPHRIFGVSGTLQALSEYECEILLKYGLKTFTSVPSVYGASNFDFDKAGEGIYIENNTSDFFHRISAEITSSAKAKRAVIVFFRDRANLDEFVGSPTYRQLSRHKQLLTEDIPTAEKAFIISKAATAGQITLSTAVFGRGTDFFCKDEVVESKGGVHIIQTFLSEELSEEIQIQGRTARQGKRGSFQLVLLESDLESQFGVPVGDRDKIPRKDLYGWLCKVRLLKHRKRCKLMEENLLDATEKDSATHCYFDQILAHNITESKIQFESLYRLIKKVPMPSSLTLGLAFAIDVTGSMAPYSNCVVSTTASLIIGPNSILEKLRSTFPEVEFKLRVGALGFRDIDDEDNQFQDIVWKDGGHFTDDVSNALQCIKSLVGNANGGGDIAEDHIAAIHHCSNNWIHSDDWTSDIKCLILFSDAPSHGLAAPLFSGDGSYDSYPTHHPDGLKVNDAISSLLSKDIDLFFCSFDPNATVRTEEELSQSMKTHPDNKSDRGITSIPMVLQTDAGSFNGQGRHIIFVLDESGSMSGSWSGVVVAYRKYIEKRKQSQSNSDLVSVIQFGDQSRITVTREPLSRAPEQLSYGGGNTSFHPAALDACKLARETPSSHTPVIIFMSDGQAGDASAAAREFSLLNDHVILALDKDLELHVIAFESGACQAQLQEIASASKVGKVHTSANVADLASVFVSIAANGNVATVLESEIAKRISEAVSDKMSLEYFGS</sequence>
<organism evidence="7 8">
    <name type="scientific">Stephanodiscus triporus</name>
    <dbReference type="NCBI Taxonomy" id="2934178"/>
    <lineage>
        <taxon>Eukaryota</taxon>
        <taxon>Sar</taxon>
        <taxon>Stramenopiles</taxon>
        <taxon>Ochrophyta</taxon>
        <taxon>Bacillariophyta</taxon>
        <taxon>Coscinodiscophyceae</taxon>
        <taxon>Thalassiosirophycidae</taxon>
        <taxon>Stephanodiscales</taxon>
        <taxon>Stephanodiscaceae</taxon>
        <taxon>Stephanodiscus</taxon>
    </lineage>
</organism>
<dbReference type="CDD" id="cd06257">
    <property type="entry name" value="DnaJ"/>
    <property type="match status" value="1"/>
</dbReference>
<dbReference type="InterPro" id="IPR036869">
    <property type="entry name" value="J_dom_sf"/>
</dbReference>
<dbReference type="SUPFAM" id="SSF52540">
    <property type="entry name" value="P-loop containing nucleoside triphosphate hydrolases"/>
    <property type="match status" value="3"/>
</dbReference>